<dbReference type="CDD" id="cd08023">
    <property type="entry name" value="GH16_laminarinase_like"/>
    <property type="match status" value="1"/>
</dbReference>
<dbReference type="InterPro" id="IPR000757">
    <property type="entry name" value="Beta-glucanase-like"/>
</dbReference>
<comment type="caution">
    <text evidence="4">The sequence shown here is derived from an EMBL/GenBank/DDBJ whole genome shotgun (WGS) entry which is preliminary data.</text>
</comment>
<evidence type="ECO:0000259" key="3">
    <source>
        <dbReference type="PROSITE" id="PS51762"/>
    </source>
</evidence>
<dbReference type="PANTHER" id="PTHR10963:SF55">
    <property type="entry name" value="GLYCOSIDE HYDROLASE FAMILY 16 PROTEIN"/>
    <property type="match status" value="1"/>
</dbReference>
<dbReference type="AlphaFoldDB" id="A0A930YR80"/>
<dbReference type="RefSeq" id="WP_194698272.1">
    <property type="nucleotide sequence ID" value="NZ_JADKPO010000039.1"/>
</dbReference>
<evidence type="ECO:0000256" key="1">
    <source>
        <dbReference type="ARBA" id="ARBA00006865"/>
    </source>
</evidence>
<feature type="signal peptide" evidence="2">
    <location>
        <begin position="1"/>
        <end position="20"/>
    </location>
</feature>
<reference evidence="4" key="1">
    <citation type="submission" date="2020-11" db="EMBL/GenBank/DDBJ databases">
        <title>Nocardioides cynanchi sp. nov., isolated from soil of rhizosphere of Cynanchum wilfordii.</title>
        <authorList>
            <person name="Lee J.-S."/>
            <person name="Suh M.K."/>
            <person name="Kim J.-S."/>
        </authorList>
    </citation>
    <scope>NUCLEOTIDE SEQUENCE</scope>
    <source>
        <strain evidence="4">KCTC 19276</strain>
    </source>
</reference>
<feature type="domain" description="GH16" evidence="3">
    <location>
        <begin position="116"/>
        <end position="396"/>
    </location>
</feature>
<keyword evidence="4" id="KW-0378">Hydrolase</keyword>
<dbReference type="PROSITE" id="PS51762">
    <property type="entry name" value="GH16_2"/>
    <property type="match status" value="1"/>
</dbReference>
<dbReference type="GO" id="GO:0005975">
    <property type="term" value="P:carbohydrate metabolic process"/>
    <property type="evidence" value="ECO:0007669"/>
    <property type="project" value="InterPro"/>
</dbReference>
<feature type="chain" id="PRO_5039293134" evidence="2">
    <location>
        <begin position="21"/>
        <end position="396"/>
    </location>
</feature>
<dbReference type="Pfam" id="PF00722">
    <property type="entry name" value="Glyco_hydro_16"/>
    <property type="match status" value="1"/>
</dbReference>
<dbReference type="PANTHER" id="PTHR10963">
    <property type="entry name" value="GLYCOSYL HYDROLASE-RELATED"/>
    <property type="match status" value="1"/>
</dbReference>
<dbReference type="InterPro" id="IPR050546">
    <property type="entry name" value="Glycosyl_Hydrlase_16"/>
</dbReference>
<evidence type="ECO:0000313" key="4">
    <source>
        <dbReference type="EMBL" id="MBF4770130.1"/>
    </source>
</evidence>
<dbReference type="GO" id="GO:0004553">
    <property type="term" value="F:hydrolase activity, hydrolyzing O-glycosyl compounds"/>
    <property type="evidence" value="ECO:0007669"/>
    <property type="project" value="InterPro"/>
</dbReference>
<keyword evidence="2" id="KW-0732">Signal</keyword>
<organism evidence="4 5">
    <name type="scientific">Nocardioides agariphilus</name>
    <dbReference type="NCBI Taxonomy" id="433664"/>
    <lineage>
        <taxon>Bacteria</taxon>
        <taxon>Bacillati</taxon>
        <taxon>Actinomycetota</taxon>
        <taxon>Actinomycetes</taxon>
        <taxon>Propionibacteriales</taxon>
        <taxon>Nocardioidaceae</taxon>
        <taxon>Nocardioides</taxon>
    </lineage>
</organism>
<name>A0A930YR80_9ACTN</name>
<evidence type="ECO:0000313" key="5">
    <source>
        <dbReference type="Proteomes" id="UP000660668"/>
    </source>
</evidence>
<dbReference type="Proteomes" id="UP000660668">
    <property type="component" value="Unassembled WGS sequence"/>
</dbReference>
<evidence type="ECO:0000256" key="2">
    <source>
        <dbReference type="SAM" id="SignalP"/>
    </source>
</evidence>
<protein>
    <submittedName>
        <fullName evidence="4">Glycoside hydrolase family 16 protein</fullName>
    </submittedName>
</protein>
<dbReference type="Gene3D" id="2.60.120.200">
    <property type="match status" value="1"/>
</dbReference>
<proteinExistence type="inferred from homology"/>
<gene>
    <name evidence="4" type="ORF">ISU10_20340</name>
</gene>
<accession>A0A930YR80</accession>
<sequence length="396" mass="43340">MPLLRAVGAGALSLLLPASALLVAGSDPAVAKAPATSTSVSARLEQTIRLMSLPQIVQPGGRVANPDTARAAFTATIRPITAGRKVKLQVLKGSSWQTVATVGQNRKGRAQFAAAATSNGQPLTYRAVAASYPDLPAITSRSVSTERWLSPTWTDRFSGTSLSAKWQQRGQTYEPQSSRNCSRGSAKAVKVGGGVVRLSVMRDPNRHTLCPALKAGQVAGHYAYRLNGHIGTDDRFSFKYGVAAARMKFPRLPGQHGSFWMQPVGGMYPGGTGHEIDVIESFGTSRRSSGLWTYIWRYQSGSIVKSGVNIPNTFLSGRRDAWWKRFHVFSVQWKPHLLVFRIDGKETWRIGGKVSQVQQYVILSLLSSDYEIPLIQDSQLPQHMYVDWVRVWETGG</sequence>
<dbReference type="SUPFAM" id="SSF49899">
    <property type="entry name" value="Concanavalin A-like lectins/glucanases"/>
    <property type="match status" value="1"/>
</dbReference>
<comment type="similarity">
    <text evidence="1">Belongs to the glycosyl hydrolase 16 family.</text>
</comment>
<dbReference type="InterPro" id="IPR013320">
    <property type="entry name" value="ConA-like_dom_sf"/>
</dbReference>
<dbReference type="EMBL" id="JADKPO010000039">
    <property type="protein sequence ID" value="MBF4770130.1"/>
    <property type="molecule type" value="Genomic_DNA"/>
</dbReference>
<keyword evidence="5" id="KW-1185">Reference proteome</keyword>